<dbReference type="GO" id="GO:0016020">
    <property type="term" value="C:membrane"/>
    <property type="evidence" value="ECO:0007669"/>
    <property type="project" value="InterPro"/>
</dbReference>
<evidence type="ECO:0000313" key="3">
    <source>
        <dbReference type="EMBL" id="PCI92929.1"/>
    </source>
</evidence>
<dbReference type="Pfam" id="PF00892">
    <property type="entry name" value="EamA"/>
    <property type="match status" value="1"/>
</dbReference>
<protein>
    <recommendedName>
        <fullName evidence="2">EamA domain-containing protein</fullName>
    </recommendedName>
</protein>
<dbReference type="AlphaFoldDB" id="A0A2A4YEM9"/>
<accession>A0A2A4YEM9</accession>
<keyword evidence="1" id="KW-0472">Membrane</keyword>
<organism evidence="3 4">
    <name type="scientific">Aerophobetes bacterium</name>
    <dbReference type="NCBI Taxonomy" id="2030807"/>
    <lineage>
        <taxon>Bacteria</taxon>
        <taxon>Candidatus Aerophobota</taxon>
    </lineage>
</organism>
<feature type="domain" description="EamA" evidence="2">
    <location>
        <begin position="4"/>
        <end position="74"/>
    </location>
</feature>
<evidence type="ECO:0000256" key="1">
    <source>
        <dbReference type="SAM" id="Phobius"/>
    </source>
</evidence>
<feature type="transmembrane region" description="Helical" evidence="1">
    <location>
        <begin position="57"/>
        <end position="77"/>
    </location>
</feature>
<dbReference type="InterPro" id="IPR037185">
    <property type="entry name" value="EmrE-like"/>
</dbReference>
<sequence>MRYFYLLILGISGTLFQIFLIFSVRFAPARLITPFNYVAIIFTLGFDFFIWNKSPDIWQIIGIVGIILGAALVVILFPKNNPIVYVKSKK</sequence>
<keyword evidence="1" id="KW-0812">Transmembrane</keyword>
<dbReference type="InterPro" id="IPR000620">
    <property type="entry name" value="EamA_dom"/>
</dbReference>
<gene>
    <name evidence="3" type="ORF">COB11_06300</name>
</gene>
<reference evidence="4" key="1">
    <citation type="submission" date="2017-08" db="EMBL/GenBank/DDBJ databases">
        <title>A dynamic microbial community with high functional redundancy inhabits the cold, oxic subseafloor aquifer.</title>
        <authorList>
            <person name="Tully B.J."/>
            <person name="Wheat C.G."/>
            <person name="Glazer B.T."/>
            <person name="Huber J.A."/>
        </authorList>
    </citation>
    <scope>NUCLEOTIDE SEQUENCE [LARGE SCALE GENOMIC DNA]</scope>
</reference>
<feature type="transmembrane region" description="Helical" evidence="1">
    <location>
        <begin position="31"/>
        <end position="51"/>
    </location>
</feature>
<dbReference type="SUPFAM" id="SSF103481">
    <property type="entry name" value="Multidrug resistance efflux transporter EmrE"/>
    <property type="match status" value="1"/>
</dbReference>
<proteinExistence type="predicted"/>
<dbReference type="EMBL" id="NVUU01000079">
    <property type="protein sequence ID" value="PCI92929.1"/>
    <property type="molecule type" value="Genomic_DNA"/>
</dbReference>
<name>A0A2A4YEM9_UNCAE</name>
<feature type="transmembrane region" description="Helical" evidence="1">
    <location>
        <begin position="6"/>
        <end position="24"/>
    </location>
</feature>
<dbReference type="Proteomes" id="UP000217838">
    <property type="component" value="Unassembled WGS sequence"/>
</dbReference>
<evidence type="ECO:0000313" key="4">
    <source>
        <dbReference type="Proteomes" id="UP000217838"/>
    </source>
</evidence>
<keyword evidence="1" id="KW-1133">Transmembrane helix</keyword>
<evidence type="ECO:0000259" key="2">
    <source>
        <dbReference type="Pfam" id="PF00892"/>
    </source>
</evidence>
<comment type="caution">
    <text evidence="3">The sequence shown here is derived from an EMBL/GenBank/DDBJ whole genome shotgun (WGS) entry which is preliminary data.</text>
</comment>